<dbReference type="Pfam" id="PF01541">
    <property type="entry name" value="GIY-YIG"/>
    <property type="match status" value="1"/>
</dbReference>
<name>W8VUZ4_9FLAO</name>
<dbReference type="SMART" id="SM00465">
    <property type="entry name" value="GIYc"/>
    <property type="match status" value="1"/>
</dbReference>
<dbReference type="RefSeq" id="WP_041495687.1">
    <property type="nucleotide sequence ID" value="NZ_AP014548.1"/>
</dbReference>
<evidence type="ECO:0000259" key="1">
    <source>
        <dbReference type="SMART" id="SM00465"/>
    </source>
</evidence>
<gene>
    <name evidence="2" type="ORF">NMS_0999</name>
</gene>
<evidence type="ECO:0000313" key="3">
    <source>
        <dbReference type="Proteomes" id="UP000031760"/>
    </source>
</evidence>
<dbReference type="HOGENOM" id="CLU_1738625_0_0_10"/>
<dbReference type="EMBL" id="AP014548">
    <property type="protein sequence ID" value="BAO55008.1"/>
    <property type="molecule type" value="Genomic_DNA"/>
</dbReference>
<dbReference type="Proteomes" id="UP000031760">
    <property type="component" value="Chromosome"/>
</dbReference>
<reference evidence="2 3" key="1">
    <citation type="journal article" date="2014" name="Proc. Natl. Acad. Sci. U.S.A.">
        <title>Functional characterization of flavobacteria rhodopsins reveals a unique class of light-driven chloride pump in bacteria.</title>
        <authorList>
            <person name="Yoshizawa S."/>
            <person name="Kumagai Y."/>
            <person name="Kim H."/>
            <person name="Ogura Y."/>
            <person name="Hayashi T."/>
            <person name="Iwasaki W."/>
            <person name="DeLong E.F."/>
            <person name="Kogure K."/>
        </authorList>
    </citation>
    <scope>NUCLEOTIDE SEQUENCE [LARGE SCALE GENOMIC DNA]</scope>
    <source>
        <strain evidence="2 3">S1-08</strain>
    </source>
</reference>
<dbReference type="CDD" id="cd10443">
    <property type="entry name" value="GIY-YIG_HE_Tlr8p_PBC-V_like"/>
    <property type="match status" value="1"/>
</dbReference>
<dbReference type="InterPro" id="IPR000305">
    <property type="entry name" value="GIY-YIG_endonuc"/>
</dbReference>
<dbReference type="SUPFAM" id="SSF82771">
    <property type="entry name" value="GIY-YIG endonuclease"/>
    <property type="match status" value="1"/>
</dbReference>
<dbReference type="Gene3D" id="3.40.1440.10">
    <property type="entry name" value="GIY-YIG endonuclease"/>
    <property type="match status" value="1"/>
</dbReference>
<dbReference type="AlphaFoldDB" id="W8VUZ4"/>
<protein>
    <recommendedName>
        <fullName evidence="1">GIY-YIG domain-containing protein</fullName>
    </recommendedName>
</protein>
<keyword evidence="3" id="KW-1185">Reference proteome</keyword>
<proteinExistence type="predicted"/>
<dbReference type="KEGG" id="nmf:NMS_0999"/>
<sequence>MEEIRRLIVYQAYNAIEGKVYVGATRNSIKQRKIDHLERAERGQKGKLYEAIRTYGPEAFIWQTIDTSEFINELAKKEKYWIQKYNSKVDGYNSDEGGGFKKTVYQYDIRSRQLIKEFPDLNSAASACSASKQDISRAALSVNYEFAGCL</sequence>
<feature type="domain" description="GIY-YIG" evidence="1">
    <location>
        <begin position="6"/>
        <end position="98"/>
    </location>
</feature>
<dbReference type="OrthoDB" id="1200681at2"/>
<accession>W8VUZ4</accession>
<evidence type="ECO:0000313" key="2">
    <source>
        <dbReference type="EMBL" id="BAO55008.1"/>
    </source>
</evidence>
<dbReference type="InterPro" id="IPR035901">
    <property type="entry name" value="GIY-YIG_endonuc_sf"/>
</dbReference>
<organism evidence="2 3">
    <name type="scientific">Nonlabens marinus S1-08</name>
    <dbReference type="NCBI Taxonomy" id="1454201"/>
    <lineage>
        <taxon>Bacteria</taxon>
        <taxon>Pseudomonadati</taxon>
        <taxon>Bacteroidota</taxon>
        <taxon>Flavobacteriia</taxon>
        <taxon>Flavobacteriales</taxon>
        <taxon>Flavobacteriaceae</taxon>
        <taxon>Nonlabens</taxon>
    </lineage>
</organism>